<evidence type="ECO:0000256" key="5">
    <source>
        <dbReference type="ARBA" id="ARBA00022989"/>
    </source>
</evidence>
<feature type="domain" description="ABC transmembrane type-1" evidence="8">
    <location>
        <begin position="66"/>
        <end position="280"/>
    </location>
</feature>
<dbReference type="InterPro" id="IPR035906">
    <property type="entry name" value="MetI-like_sf"/>
</dbReference>
<keyword evidence="6 7" id="KW-0472">Membrane</keyword>
<dbReference type="InterPro" id="IPR000515">
    <property type="entry name" value="MetI-like"/>
</dbReference>
<evidence type="ECO:0000256" key="3">
    <source>
        <dbReference type="ARBA" id="ARBA00022475"/>
    </source>
</evidence>
<feature type="transmembrane region" description="Helical" evidence="7">
    <location>
        <begin position="7"/>
        <end position="31"/>
    </location>
</feature>
<dbReference type="SUPFAM" id="SSF161098">
    <property type="entry name" value="MetI-like"/>
    <property type="match status" value="1"/>
</dbReference>
<feature type="transmembrane region" description="Helical" evidence="7">
    <location>
        <begin position="61"/>
        <end position="91"/>
    </location>
</feature>
<evidence type="ECO:0000256" key="2">
    <source>
        <dbReference type="ARBA" id="ARBA00022448"/>
    </source>
</evidence>
<comment type="subcellular location">
    <subcellularLocation>
        <location evidence="1">Cell membrane</location>
        <topology evidence="1">Multi-pass membrane protein</topology>
    </subcellularLocation>
</comment>
<evidence type="ECO:0000313" key="9">
    <source>
        <dbReference type="EMBL" id="CAB4336670.1"/>
    </source>
</evidence>
<reference evidence="9" key="1">
    <citation type="submission" date="2020-05" db="EMBL/GenBank/DDBJ databases">
        <authorList>
            <person name="Chiriac C."/>
            <person name="Salcher M."/>
            <person name="Ghai R."/>
            <person name="Kavagutti S V."/>
        </authorList>
    </citation>
    <scope>NUCLEOTIDE SEQUENCE</scope>
</reference>
<gene>
    <name evidence="9" type="ORF">UFOPK3820_00623</name>
</gene>
<dbReference type="AlphaFoldDB" id="A0A6J5Z881"/>
<dbReference type="PROSITE" id="PS50928">
    <property type="entry name" value="ABC_TM1"/>
    <property type="match status" value="1"/>
</dbReference>
<dbReference type="PANTHER" id="PTHR43005:SF1">
    <property type="entry name" value="SPERMIDINE_PUTRESCINE TRANSPORT SYSTEM PERMEASE PROTEIN"/>
    <property type="match status" value="1"/>
</dbReference>
<protein>
    <submittedName>
        <fullName evidence="9">Unannotated protein</fullName>
    </submittedName>
</protein>
<evidence type="ECO:0000256" key="4">
    <source>
        <dbReference type="ARBA" id="ARBA00022692"/>
    </source>
</evidence>
<keyword evidence="4 7" id="KW-0812">Transmembrane</keyword>
<keyword evidence="3" id="KW-1003">Cell membrane</keyword>
<dbReference type="GO" id="GO:0005886">
    <property type="term" value="C:plasma membrane"/>
    <property type="evidence" value="ECO:0007669"/>
    <property type="project" value="UniProtKB-SubCell"/>
</dbReference>
<dbReference type="Gene3D" id="1.10.3720.10">
    <property type="entry name" value="MetI-like"/>
    <property type="match status" value="1"/>
</dbReference>
<evidence type="ECO:0000256" key="7">
    <source>
        <dbReference type="SAM" id="Phobius"/>
    </source>
</evidence>
<name>A0A6J5Z881_9ZZZZ</name>
<feature type="transmembrane region" description="Helical" evidence="7">
    <location>
        <begin position="154"/>
        <end position="176"/>
    </location>
</feature>
<evidence type="ECO:0000256" key="1">
    <source>
        <dbReference type="ARBA" id="ARBA00004651"/>
    </source>
</evidence>
<dbReference type="Pfam" id="PF00528">
    <property type="entry name" value="BPD_transp_1"/>
    <property type="match status" value="1"/>
</dbReference>
<evidence type="ECO:0000256" key="6">
    <source>
        <dbReference type="ARBA" id="ARBA00023136"/>
    </source>
</evidence>
<dbReference type="PANTHER" id="PTHR43005">
    <property type="entry name" value="BLR7065 PROTEIN"/>
    <property type="match status" value="1"/>
</dbReference>
<keyword evidence="2" id="KW-0813">Transport</keyword>
<organism evidence="9">
    <name type="scientific">freshwater metagenome</name>
    <dbReference type="NCBI Taxonomy" id="449393"/>
    <lineage>
        <taxon>unclassified sequences</taxon>
        <taxon>metagenomes</taxon>
        <taxon>ecological metagenomes</taxon>
    </lineage>
</organism>
<dbReference type="GO" id="GO:0055085">
    <property type="term" value="P:transmembrane transport"/>
    <property type="evidence" value="ECO:0007669"/>
    <property type="project" value="InterPro"/>
</dbReference>
<keyword evidence="5 7" id="KW-1133">Transmembrane helix</keyword>
<accession>A0A6J5Z881</accession>
<evidence type="ECO:0000259" key="8">
    <source>
        <dbReference type="PROSITE" id="PS50928"/>
    </source>
</evidence>
<proteinExistence type="predicted"/>
<dbReference type="EMBL" id="CAESAB010000018">
    <property type="protein sequence ID" value="CAB4336670.1"/>
    <property type="molecule type" value="Genomic_DNA"/>
</dbReference>
<dbReference type="CDD" id="cd06261">
    <property type="entry name" value="TM_PBP2"/>
    <property type="match status" value="1"/>
</dbReference>
<feature type="transmembrane region" description="Helical" evidence="7">
    <location>
        <begin position="211"/>
        <end position="233"/>
    </location>
</feature>
<feature type="transmembrane region" description="Helical" evidence="7">
    <location>
        <begin position="103"/>
        <end position="123"/>
    </location>
</feature>
<sequence length="290" mass="31880">MPNRRFGFYLALPAILVLLVLLAIPALLTLFQSLFVVPDDGIGIGQFTDVDNYLFIFKNEIFWATCLRSIVFAAIFIIGSTLIGLAGALLLNEKFVGRLFLRGLLVLPWACPWLIVGIIWKWFLDGNIGLLNGVLMRLNLISSNQDFLSNPDTALVMTALAATWRQSCLVALLLLAGLQTMPRDIWDAASVDGAGIIQRFRHITLPWLRPALTVVTVLNVIYGLMQFDVIFAMTQGGPGSATTLLSYLIYRQFFIFTNFGVGSALAVALAVIALIGGLIAVKTLYRKIEV</sequence>
<feature type="transmembrane region" description="Helical" evidence="7">
    <location>
        <begin position="253"/>
        <end position="281"/>
    </location>
</feature>